<protein>
    <submittedName>
        <fullName evidence="2">Uncharacterized protein</fullName>
    </submittedName>
</protein>
<proteinExistence type="predicted"/>
<keyword evidence="1" id="KW-1133">Transmembrane helix</keyword>
<reference evidence="2 3" key="1">
    <citation type="submission" date="2023-11" db="EMBL/GenBank/DDBJ databases">
        <title>Winogradskyella pelagius sp. nov., isolated from coastal sediment.</title>
        <authorList>
            <person name="Li F."/>
        </authorList>
    </citation>
    <scope>NUCLEOTIDE SEQUENCE [LARGE SCALE GENOMIC DNA]</scope>
    <source>
        <strain evidence="2 3">KCTC 23502</strain>
    </source>
</reference>
<keyword evidence="3" id="KW-1185">Reference proteome</keyword>
<evidence type="ECO:0000313" key="2">
    <source>
        <dbReference type="EMBL" id="MDY2587045.1"/>
    </source>
</evidence>
<organism evidence="2 3">
    <name type="scientific">Winogradskyella aquimaris</name>
    <dbReference type="NCBI Taxonomy" id="864074"/>
    <lineage>
        <taxon>Bacteria</taxon>
        <taxon>Pseudomonadati</taxon>
        <taxon>Bacteroidota</taxon>
        <taxon>Flavobacteriia</taxon>
        <taxon>Flavobacteriales</taxon>
        <taxon>Flavobacteriaceae</taxon>
        <taxon>Winogradskyella</taxon>
    </lineage>
</organism>
<name>A0ABU5ENE1_9FLAO</name>
<evidence type="ECO:0000256" key="1">
    <source>
        <dbReference type="SAM" id="Phobius"/>
    </source>
</evidence>
<dbReference type="EMBL" id="JAXDAE010000005">
    <property type="protein sequence ID" value="MDY2587045.1"/>
    <property type="molecule type" value="Genomic_DNA"/>
</dbReference>
<comment type="caution">
    <text evidence="2">The sequence shown here is derived from an EMBL/GenBank/DDBJ whole genome shotgun (WGS) entry which is preliminary data.</text>
</comment>
<evidence type="ECO:0000313" key="3">
    <source>
        <dbReference type="Proteomes" id="UP001285855"/>
    </source>
</evidence>
<keyword evidence="1" id="KW-0812">Transmembrane</keyword>
<gene>
    <name evidence="2" type="ORF">SNF14_06815</name>
</gene>
<keyword evidence="1" id="KW-0472">Membrane</keyword>
<feature type="transmembrane region" description="Helical" evidence="1">
    <location>
        <begin position="63"/>
        <end position="84"/>
    </location>
</feature>
<dbReference type="Proteomes" id="UP001285855">
    <property type="component" value="Unassembled WGS sequence"/>
</dbReference>
<accession>A0ABU5ENE1</accession>
<dbReference type="RefSeq" id="WP_386133622.1">
    <property type="nucleotide sequence ID" value="NZ_JBHTJQ010000002.1"/>
</dbReference>
<sequence>MSASYMSTSIKNNLNLLSKRQKLRNTIGSYNHSNRTEYDLPKASHKQLRNIAKWLREEHRVRMAKVAVVTVVLFFALVGIFLYAKGGIIQLLTY</sequence>